<dbReference type="Gene3D" id="2.60.120.260">
    <property type="entry name" value="Galactose-binding domain-like"/>
    <property type="match status" value="1"/>
</dbReference>
<dbReference type="OrthoDB" id="319764at2"/>
<evidence type="ECO:0000256" key="2">
    <source>
        <dbReference type="SAM" id="SignalP"/>
    </source>
</evidence>
<reference evidence="4 5" key="1">
    <citation type="submission" date="2016-03" db="EMBL/GenBank/DDBJ databases">
        <title>Complete genome sequence of Pedobacter cryoconitis PAMC 27485.</title>
        <authorList>
            <person name="Lee J."/>
            <person name="Kim O.-S."/>
        </authorList>
    </citation>
    <scope>NUCLEOTIDE SEQUENCE [LARGE SCALE GENOMIC DNA]</scope>
    <source>
        <strain evidence="4 5">PAMC 27485</strain>
    </source>
</reference>
<keyword evidence="5" id="KW-1185">Reference proteome</keyword>
<dbReference type="KEGG" id="pcm:AY601_2213"/>
<evidence type="ECO:0000313" key="4">
    <source>
        <dbReference type="EMBL" id="AMP99111.1"/>
    </source>
</evidence>
<proteinExistence type="predicted"/>
<organism evidence="4 5">
    <name type="scientific">Pedobacter cryoconitis</name>
    <dbReference type="NCBI Taxonomy" id="188932"/>
    <lineage>
        <taxon>Bacteria</taxon>
        <taxon>Pseudomonadati</taxon>
        <taxon>Bacteroidota</taxon>
        <taxon>Sphingobacteriia</taxon>
        <taxon>Sphingobacteriales</taxon>
        <taxon>Sphingobacteriaceae</taxon>
        <taxon>Pedobacter</taxon>
    </lineage>
</organism>
<dbReference type="GO" id="GO:0008239">
    <property type="term" value="F:dipeptidyl-peptidase activity"/>
    <property type="evidence" value="ECO:0007669"/>
    <property type="project" value="InterPro"/>
</dbReference>
<dbReference type="SUPFAM" id="SSF49785">
    <property type="entry name" value="Galactose-binding domain-like"/>
    <property type="match status" value="1"/>
</dbReference>
<dbReference type="PATRIC" id="fig|188932.3.peg.2318"/>
<feature type="signal peptide" evidence="2">
    <location>
        <begin position="1"/>
        <end position="18"/>
    </location>
</feature>
<feature type="domain" description="Xaa-Pro dipeptidyl-peptidase C-terminal" evidence="3">
    <location>
        <begin position="358"/>
        <end position="615"/>
    </location>
</feature>
<protein>
    <recommendedName>
        <fullName evidence="3">Xaa-Pro dipeptidyl-peptidase C-terminal domain-containing protein</fullName>
    </recommendedName>
</protein>
<dbReference type="AlphaFoldDB" id="A0A127VD10"/>
<keyword evidence="2" id="KW-0732">Signal</keyword>
<dbReference type="Gene3D" id="1.10.3020.10">
    <property type="entry name" value="alpha-amino acid ester hydrolase ( Helical cap domain)"/>
    <property type="match status" value="1"/>
</dbReference>
<dbReference type="Proteomes" id="UP000071561">
    <property type="component" value="Chromosome"/>
</dbReference>
<dbReference type="SMART" id="SM00939">
    <property type="entry name" value="PepX_C"/>
    <property type="match status" value="1"/>
</dbReference>
<dbReference type="InterPro" id="IPR000383">
    <property type="entry name" value="Xaa-Pro-like_dom"/>
</dbReference>
<dbReference type="InterPro" id="IPR029058">
    <property type="entry name" value="AB_hydrolase_fold"/>
</dbReference>
<gene>
    <name evidence="4" type="ORF">AY601_2213</name>
</gene>
<dbReference type="Pfam" id="PF02129">
    <property type="entry name" value="Peptidase_S15"/>
    <property type="match status" value="1"/>
</dbReference>
<sequence precursor="true">MRQRTLLLFMLISNFLSAQDFTVKDYKKKEVYIKTRDGVELYTAIYQPKDNTVKYPVLLTRTPYGSNPYGKEMPDELMYNDLLVRKGYIFVYQDIRGRSMSDGEDMINLKPVFSQKNKIKTDDVTDTYDTLDWLIKNVENNNGNVGMYGNSYRGWTALMGSLSRHPALKAVQIGAPSINDYFEDFTRYGLFSLAYTPIIDWFGTPKTARNEGPWWKRNLEYFSFYENYANKLDKDSYEFFLKKGALKNYGDLLSDKNYFWRYLKNHPDYDKARQEHNTVQYIKDINCPVLIVGGWNDEQNLYGIVNSYDAVAKNNKKSTKYIVGPWSHGDYVHNDSLTYVGNIYYGRNINSGYLKEEFDFFEHYLNHKTQQPLANISFFDTGKKEWAYYEKLPKTVEKDFFFSSDEKLAAQDPGGGQKDVFFEYLSDPKKPVPYIEQDNYNLFVAKSFMTDDQRFAYKRPDVLTFSTEALADDLTITGKIEALLKFSTDHTDADIIVKLIDVLPMDLKPQKTDKPGIKMNGYQQMIRSGYIRGRYRDDFSAPKPFVPGVVTNVNVELLNINHTFKKGHKIMVQIQSSLFPMFDRNPQNYVPNIFKAEDSDFVKANHRIYSGSKIVLPQLTVQ</sequence>
<dbReference type="Pfam" id="PF08530">
    <property type="entry name" value="PepX_C"/>
    <property type="match status" value="1"/>
</dbReference>
<evidence type="ECO:0000256" key="1">
    <source>
        <dbReference type="ARBA" id="ARBA00022801"/>
    </source>
</evidence>
<dbReference type="NCBIfam" id="TIGR00976">
    <property type="entry name" value="CocE_NonD"/>
    <property type="match status" value="1"/>
</dbReference>
<dbReference type="Gene3D" id="3.40.50.1820">
    <property type="entry name" value="alpha/beta hydrolase"/>
    <property type="match status" value="1"/>
</dbReference>
<dbReference type="InterPro" id="IPR005674">
    <property type="entry name" value="CocE/Ser_esterase"/>
</dbReference>
<name>A0A127VD10_9SPHI</name>
<dbReference type="InterPro" id="IPR008979">
    <property type="entry name" value="Galactose-bd-like_sf"/>
</dbReference>
<dbReference type="SUPFAM" id="SSF53474">
    <property type="entry name" value="alpha/beta-Hydrolases"/>
    <property type="match status" value="1"/>
</dbReference>
<dbReference type="InterPro" id="IPR013736">
    <property type="entry name" value="Xaa-Pro_dipept_C"/>
</dbReference>
<accession>A0A127VD10</accession>
<evidence type="ECO:0000313" key="5">
    <source>
        <dbReference type="Proteomes" id="UP000071561"/>
    </source>
</evidence>
<dbReference type="EMBL" id="CP014504">
    <property type="protein sequence ID" value="AMP99111.1"/>
    <property type="molecule type" value="Genomic_DNA"/>
</dbReference>
<evidence type="ECO:0000259" key="3">
    <source>
        <dbReference type="SMART" id="SM00939"/>
    </source>
</evidence>
<feature type="chain" id="PRO_5007280412" description="Xaa-Pro dipeptidyl-peptidase C-terminal domain-containing protein" evidence="2">
    <location>
        <begin position="19"/>
        <end position="622"/>
    </location>
</feature>
<dbReference type="RefSeq" id="WP_068400576.1">
    <property type="nucleotide sequence ID" value="NZ_CP014504.1"/>
</dbReference>
<keyword evidence="1" id="KW-0378">Hydrolase</keyword>